<dbReference type="InterPro" id="IPR021519">
    <property type="entry name" value="DUF3182"/>
</dbReference>
<dbReference type="SUPFAM" id="SSF56059">
    <property type="entry name" value="Glutathione synthetase ATP-binding domain-like"/>
    <property type="match status" value="1"/>
</dbReference>
<dbReference type="EMBL" id="UAUF01000010">
    <property type="protein sequence ID" value="SPZ05171.1"/>
    <property type="molecule type" value="Genomic_DNA"/>
</dbReference>
<sequence length="375" mass="41033">MLAVNSSGSAQEAVVTLSNREHAPEHEKQSHTEIARRVAILRHSVFEGEYAPQLTADRPLYYVPSQTIVGVEAANALSIKTERDLLGGVVPEAFMGTKAITHPLVSPGAYAPKGWSYDLCVHLQGVCLNGFSVFSQEDARKAARRLLEKGPFRIKPVRATAGRGQIVVSTRAQAESALAEQDNDELSHFGLVLEEALEDVTTLSVGQIKIGDHLASYYGTQRLVQDHNGCWVYGGSELIVVRGGFDELCVHSPDASIKLAIEQARRYDAAAAMCYPGFFSSRRNYDVVQGHNISNQWVSGVLEQSWRMGGATSAEILALEAFAADDSLHILKATSRESYDYHEKPFAQAVVFYQGHDPEIGFITKSARLEPYGNP</sequence>
<evidence type="ECO:0000256" key="1">
    <source>
        <dbReference type="SAM" id="MobiDB-lite"/>
    </source>
</evidence>
<reference evidence="2 3" key="1">
    <citation type="submission" date="2018-06" db="EMBL/GenBank/DDBJ databases">
        <authorList>
            <consortium name="Pathogen Informatics"/>
            <person name="Doyle S."/>
        </authorList>
    </citation>
    <scope>NUCLEOTIDE SEQUENCE [LARGE SCALE GENOMIC DNA]</scope>
    <source>
        <strain evidence="2 3">NCTC11842</strain>
    </source>
</reference>
<dbReference type="GeneID" id="300269270"/>
<gene>
    <name evidence="2" type="ORF">NCTC11842_01628</name>
</gene>
<dbReference type="AlphaFoldDB" id="A0A2X2CEK6"/>
<organism evidence="2 3">
    <name type="scientific">Pseudomonas luteola</name>
    <dbReference type="NCBI Taxonomy" id="47886"/>
    <lineage>
        <taxon>Bacteria</taxon>
        <taxon>Pseudomonadati</taxon>
        <taxon>Pseudomonadota</taxon>
        <taxon>Gammaproteobacteria</taxon>
        <taxon>Pseudomonadales</taxon>
        <taxon>Pseudomonadaceae</taxon>
        <taxon>Pseudomonas</taxon>
    </lineage>
</organism>
<feature type="compositionally biased region" description="Polar residues" evidence="1">
    <location>
        <begin position="1"/>
        <end position="10"/>
    </location>
</feature>
<dbReference type="Pfam" id="PF11379">
    <property type="entry name" value="DUF3182"/>
    <property type="match status" value="1"/>
</dbReference>
<feature type="region of interest" description="Disordered" evidence="1">
    <location>
        <begin position="1"/>
        <end position="32"/>
    </location>
</feature>
<evidence type="ECO:0000313" key="3">
    <source>
        <dbReference type="Proteomes" id="UP000250443"/>
    </source>
</evidence>
<protein>
    <submittedName>
        <fullName evidence="2">Biotin carboxylase</fullName>
    </submittedName>
</protein>
<dbReference type="Proteomes" id="UP000250443">
    <property type="component" value="Unassembled WGS sequence"/>
</dbReference>
<name>A0A2X2CEK6_PSELU</name>
<evidence type="ECO:0000313" key="2">
    <source>
        <dbReference type="EMBL" id="SPZ05171.1"/>
    </source>
</evidence>
<accession>A0A2X2CEK6</accession>
<dbReference type="RefSeq" id="WP_074830117.1">
    <property type="nucleotide sequence ID" value="NZ_CP053064.1"/>
</dbReference>
<proteinExistence type="predicted"/>
<feature type="compositionally biased region" description="Basic and acidic residues" evidence="1">
    <location>
        <begin position="19"/>
        <end position="32"/>
    </location>
</feature>